<evidence type="ECO:0000256" key="1">
    <source>
        <dbReference type="ARBA" id="ARBA00010982"/>
    </source>
</evidence>
<dbReference type="Pfam" id="PF02803">
    <property type="entry name" value="Thiolase_C"/>
    <property type="match status" value="1"/>
</dbReference>
<dbReference type="STRING" id="1266845.Q783_06215"/>
<evidence type="ECO:0000256" key="4">
    <source>
        <dbReference type="ARBA" id="ARBA00023315"/>
    </source>
</evidence>
<comment type="similarity">
    <text evidence="1 7">Belongs to the thiolase-like superfamily. Thiolase family.</text>
</comment>
<dbReference type="HOGENOM" id="CLU_031026_0_0_9"/>
<dbReference type="SUPFAM" id="SSF53901">
    <property type="entry name" value="Thiolase-like"/>
    <property type="match status" value="2"/>
</dbReference>
<dbReference type="InterPro" id="IPR020610">
    <property type="entry name" value="Thiolase_AS"/>
</dbReference>
<dbReference type="KEGG" id="caw:Q783_06215"/>
<dbReference type="InterPro" id="IPR020616">
    <property type="entry name" value="Thiolase_N"/>
</dbReference>
<gene>
    <name evidence="10" type="ORF">Q783_06215</name>
</gene>
<feature type="domain" description="Thiolase C-terminal" evidence="9">
    <location>
        <begin position="286"/>
        <end position="412"/>
    </location>
</feature>
<dbReference type="EC" id="2.3.1.9" evidence="2"/>
<keyword evidence="4 7" id="KW-0012">Acyltransferase</keyword>
<evidence type="ECO:0000256" key="5">
    <source>
        <dbReference type="ARBA" id="ARBA00030755"/>
    </source>
</evidence>
<dbReference type="eggNOG" id="COG0183">
    <property type="taxonomic scope" value="Bacteria"/>
</dbReference>
<evidence type="ECO:0000259" key="9">
    <source>
        <dbReference type="Pfam" id="PF02803"/>
    </source>
</evidence>
<dbReference type="CDD" id="cd00751">
    <property type="entry name" value="thiolase"/>
    <property type="match status" value="1"/>
</dbReference>
<dbReference type="PATRIC" id="fig|1266845.5.peg.1169"/>
<dbReference type="PANTHER" id="PTHR18919">
    <property type="entry name" value="ACETYL-COA C-ACYLTRANSFERASE"/>
    <property type="match status" value="1"/>
</dbReference>
<accession>U5S9D3</accession>
<dbReference type="PIRSF" id="PIRSF000429">
    <property type="entry name" value="Ac-CoA_Ac_transf"/>
    <property type="match status" value="1"/>
</dbReference>
<protein>
    <recommendedName>
        <fullName evidence="2">acetyl-CoA C-acetyltransferase</fullName>
        <ecNumber evidence="2">2.3.1.9</ecNumber>
    </recommendedName>
    <alternativeName>
        <fullName evidence="5">Acetoacetyl-CoA thiolase</fullName>
    </alternativeName>
</protein>
<name>U5S9D3_9LACT</name>
<dbReference type="InterPro" id="IPR020613">
    <property type="entry name" value="Thiolase_CS"/>
</dbReference>
<dbReference type="NCBIfam" id="TIGR01930">
    <property type="entry name" value="AcCoA-C-Actrans"/>
    <property type="match status" value="1"/>
</dbReference>
<reference evidence="10 11" key="1">
    <citation type="journal article" date="2013" name="Genome Announc.">
        <title>Complete Genome Sequence of Carnobacterium gilichinskyi Strain WN1359T (DSM 27470T).</title>
        <authorList>
            <person name="Leonard M.T."/>
            <person name="Panayotova N."/>
            <person name="Farmerie W.G."/>
            <person name="Triplett E.W."/>
            <person name="Nicholson W.L."/>
        </authorList>
    </citation>
    <scope>NUCLEOTIDE SEQUENCE [LARGE SCALE GENOMIC DNA]</scope>
    <source>
        <strain evidence="10 11">WN1359</strain>
    </source>
</reference>
<dbReference type="GO" id="GO:0006635">
    <property type="term" value="P:fatty acid beta-oxidation"/>
    <property type="evidence" value="ECO:0007669"/>
    <property type="project" value="TreeGrafter"/>
</dbReference>
<feature type="active site" description="Acyl-thioester intermediate" evidence="6">
    <location>
        <position position="94"/>
    </location>
</feature>
<dbReference type="PANTHER" id="PTHR18919:SF107">
    <property type="entry name" value="ACETYL-COA ACETYLTRANSFERASE, CYTOSOLIC"/>
    <property type="match status" value="1"/>
</dbReference>
<dbReference type="Proteomes" id="UP000017469">
    <property type="component" value="Chromosome"/>
</dbReference>
<keyword evidence="3 7" id="KW-0808">Transferase</keyword>
<evidence type="ECO:0000259" key="8">
    <source>
        <dbReference type="Pfam" id="PF00108"/>
    </source>
</evidence>
<dbReference type="InterPro" id="IPR020617">
    <property type="entry name" value="Thiolase_C"/>
</dbReference>
<evidence type="ECO:0000313" key="10">
    <source>
        <dbReference type="EMBL" id="AGY81855.1"/>
    </source>
</evidence>
<proteinExistence type="inferred from homology"/>
<evidence type="ECO:0000256" key="7">
    <source>
        <dbReference type="RuleBase" id="RU003557"/>
    </source>
</evidence>
<dbReference type="InterPro" id="IPR016039">
    <property type="entry name" value="Thiolase-like"/>
</dbReference>
<sequence length="418" mass="44429">MPRMRMDDPIVIVGAARTPIGTYLGGLKTVPAGELGAIALNEAIKRAGIKSEEIEEVIAGQAMGTQEESNIGRVIGLKAGLKKQSTGMTVNRICGSGIQSAISATQELMTMDVDFIAAGGVESLSRSEYYLPLESRWEGFKAGNFTVIDANLALHKHAQPNPDYPEITHMGDTAEKVAERYAITREEQDTFAVDSQRKASSAIESGRLAQEIVPVEVIGRKGVVTVVDKDEHPRPGTNMESLARLKPAFRKDGKGTITAGNASGLNDGAAFEVFTKASVAKERGLDVMAKIVDFAIAGCDPNVMGLGPVYAINKVLSQNKLTLEDIDILEINEAFAAQTLGCMKELGIDPGTELYERLNPNGGAIALGHPLGMSGARIITSLCYEFKNHPEKKYAIASACIGGGQGIALLLENGSVNE</sequence>
<dbReference type="Pfam" id="PF00108">
    <property type="entry name" value="Thiolase_N"/>
    <property type="match status" value="1"/>
</dbReference>
<dbReference type="Gene3D" id="3.40.47.10">
    <property type="match status" value="2"/>
</dbReference>
<dbReference type="RefSeq" id="WP_023178186.1">
    <property type="nucleotide sequence ID" value="NC_022606.1"/>
</dbReference>
<dbReference type="PROSITE" id="PS00737">
    <property type="entry name" value="THIOLASE_2"/>
    <property type="match status" value="1"/>
</dbReference>
<dbReference type="PROSITE" id="PS00099">
    <property type="entry name" value="THIOLASE_3"/>
    <property type="match status" value="1"/>
</dbReference>
<organism evidence="10 11">
    <name type="scientific">Carnobacterium inhibens subsp. gilichinskyi</name>
    <dbReference type="NCBI Taxonomy" id="1266845"/>
    <lineage>
        <taxon>Bacteria</taxon>
        <taxon>Bacillati</taxon>
        <taxon>Bacillota</taxon>
        <taxon>Bacilli</taxon>
        <taxon>Lactobacillales</taxon>
        <taxon>Carnobacteriaceae</taxon>
        <taxon>Carnobacterium</taxon>
    </lineage>
</organism>
<evidence type="ECO:0000256" key="3">
    <source>
        <dbReference type="ARBA" id="ARBA00022679"/>
    </source>
</evidence>
<evidence type="ECO:0000256" key="2">
    <source>
        <dbReference type="ARBA" id="ARBA00012705"/>
    </source>
</evidence>
<dbReference type="InterPro" id="IPR002155">
    <property type="entry name" value="Thiolase"/>
</dbReference>
<dbReference type="EMBL" id="CP006812">
    <property type="protein sequence ID" value="AGY81855.1"/>
    <property type="molecule type" value="Genomic_DNA"/>
</dbReference>
<dbReference type="AlphaFoldDB" id="U5S9D3"/>
<feature type="domain" description="Thiolase N-terminal" evidence="8">
    <location>
        <begin position="10"/>
        <end position="276"/>
    </location>
</feature>
<dbReference type="GO" id="GO:0003985">
    <property type="term" value="F:acetyl-CoA C-acetyltransferase activity"/>
    <property type="evidence" value="ECO:0007669"/>
    <property type="project" value="UniProtKB-EC"/>
</dbReference>
<evidence type="ECO:0000313" key="11">
    <source>
        <dbReference type="Proteomes" id="UP000017469"/>
    </source>
</evidence>
<feature type="active site" description="Proton acceptor" evidence="6">
    <location>
        <position position="369"/>
    </location>
</feature>
<dbReference type="FunFam" id="3.40.47.10:FF:000010">
    <property type="entry name" value="Acetyl-CoA acetyltransferase (Thiolase)"/>
    <property type="match status" value="1"/>
</dbReference>
<feature type="active site" description="Proton acceptor" evidence="6">
    <location>
        <position position="400"/>
    </location>
</feature>
<evidence type="ECO:0000256" key="6">
    <source>
        <dbReference type="PIRSR" id="PIRSR000429-1"/>
    </source>
</evidence>